<dbReference type="GO" id="GO:0004155">
    <property type="term" value="F:6,7-dihydropteridine reductase activity"/>
    <property type="evidence" value="ECO:0007669"/>
    <property type="project" value="TreeGrafter"/>
</dbReference>
<dbReference type="GO" id="GO:0070404">
    <property type="term" value="F:NADH binding"/>
    <property type="evidence" value="ECO:0007669"/>
    <property type="project" value="TreeGrafter"/>
</dbReference>
<comment type="similarity">
    <text evidence="1">Belongs to the short-chain dehydrogenases/reductases (SDR) family.</text>
</comment>
<keyword evidence="4" id="KW-0560">Oxidoreductase</keyword>
<dbReference type="OrthoDB" id="1204at2759"/>
<organism evidence="5 6">
    <name type="scientific">Bambusicola thoracicus</name>
    <name type="common">Chinese bamboo-partridge</name>
    <name type="synonym">Perdix thoracica</name>
    <dbReference type="NCBI Taxonomy" id="9083"/>
    <lineage>
        <taxon>Eukaryota</taxon>
        <taxon>Metazoa</taxon>
        <taxon>Chordata</taxon>
        <taxon>Craniata</taxon>
        <taxon>Vertebrata</taxon>
        <taxon>Euteleostomi</taxon>
        <taxon>Archelosauria</taxon>
        <taxon>Archosauria</taxon>
        <taxon>Dinosauria</taxon>
        <taxon>Saurischia</taxon>
        <taxon>Theropoda</taxon>
        <taxon>Coelurosauria</taxon>
        <taxon>Aves</taxon>
        <taxon>Neognathae</taxon>
        <taxon>Galloanserae</taxon>
        <taxon>Galliformes</taxon>
        <taxon>Phasianidae</taxon>
        <taxon>Perdicinae</taxon>
        <taxon>Bambusicola</taxon>
    </lineage>
</organism>
<dbReference type="Proteomes" id="UP000237246">
    <property type="component" value="Unassembled WGS sequence"/>
</dbReference>
<dbReference type="Gene3D" id="3.40.50.720">
    <property type="entry name" value="NAD(P)-binding Rossmann-like Domain"/>
    <property type="match status" value="1"/>
</dbReference>
<gene>
    <name evidence="5" type="ORF">CIB84_008825</name>
</gene>
<accession>A0A2P4STH2</accession>
<sequence length="170" mass="17756">MASAGRVLVYGGRGALGSQCVQYFKSRNWVRTGRERDGAGRGAGRRRPGSGELRAACPGIGANGSLAAQWVASIDLAENEEASASVVVRATESFTEQAEQVTAEIGKLLGEEKVDAILCVAGGWAGGSAKAKCKPVHASLYRSEISEELLKIVAIKVFEIIFLLESGGGC</sequence>
<comment type="subunit">
    <text evidence="2">Homodimer.</text>
</comment>
<protein>
    <recommendedName>
        <fullName evidence="7">Quinoid dihydropteridine reductase</fullName>
    </recommendedName>
</protein>
<keyword evidence="6" id="KW-1185">Reference proteome</keyword>
<dbReference type="GO" id="GO:0006729">
    <property type="term" value="P:tetrahydrobiopterin biosynthetic process"/>
    <property type="evidence" value="ECO:0007669"/>
    <property type="project" value="TreeGrafter"/>
</dbReference>
<evidence type="ECO:0008006" key="7">
    <source>
        <dbReference type="Google" id="ProtNLM"/>
    </source>
</evidence>
<evidence type="ECO:0000256" key="3">
    <source>
        <dbReference type="ARBA" id="ARBA00022857"/>
    </source>
</evidence>
<dbReference type="PANTHER" id="PTHR15104:SF0">
    <property type="entry name" value="DIHYDROPTERIDINE REDUCTASE"/>
    <property type="match status" value="1"/>
</dbReference>
<dbReference type="EMBL" id="PPHD01023823">
    <property type="protein sequence ID" value="POI27425.1"/>
    <property type="molecule type" value="Genomic_DNA"/>
</dbReference>
<dbReference type="GO" id="GO:0070402">
    <property type="term" value="F:NADPH binding"/>
    <property type="evidence" value="ECO:0007669"/>
    <property type="project" value="TreeGrafter"/>
</dbReference>
<dbReference type="GO" id="GO:0006559">
    <property type="term" value="P:L-phenylalanine catabolic process"/>
    <property type="evidence" value="ECO:0007669"/>
    <property type="project" value="TreeGrafter"/>
</dbReference>
<dbReference type="AlphaFoldDB" id="A0A2P4STH2"/>
<dbReference type="GO" id="GO:0005737">
    <property type="term" value="C:cytoplasm"/>
    <property type="evidence" value="ECO:0007669"/>
    <property type="project" value="TreeGrafter"/>
</dbReference>
<keyword evidence="3" id="KW-0521">NADP</keyword>
<evidence type="ECO:0000256" key="4">
    <source>
        <dbReference type="ARBA" id="ARBA00023002"/>
    </source>
</evidence>
<evidence type="ECO:0000313" key="6">
    <source>
        <dbReference type="Proteomes" id="UP000237246"/>
    </source>
</evidence>
<name>A0A2P4STH2_BAMTH</name>
<dbReference type="PANTHER" id="PTHR15104">
    <property type="entry name" value="DIHYDROPTERIDINE REDUCTASE"/>
    <property type="match status" value="1"/>
</dbReference>
<evidence type="ECO:0000256" key="1">
    <source>
        <dbReference type="ARBA" id="ARBA00006484"/>
    </source>
</evidence>
<comment type="caution">
    <text evidence="5">The sequence shown here is derived from an EMBL/GenBank/DDBJ whole genome shotgun (WGS) entry which is preliminary data.</text>
</comment>
<evidence type="ECO:0000256" key="2">
    <source>
        <dbReference type="ARBA" id="ARBA00011738"/>
    </source>
</evidence>
<evidence type="ECO:0000313" key="5">
    <source>
        <dbReference type="EMBL" id="POI27425.1"/>
    </source>
</evidence>
<dbReference type="InterPro" id="IPR036291">
    <property type="entry name" value="NAD(P)-bd_dom_sf"/>
</dbReference>
<dbReference type="SUPFAM" id="SSF51735">
    <property type="entry name" value="NAD(P)-binding Rossmann-fold domains"/>
    <property type="match status" value="1"/>
</dbReference>
<reference evidence="5 6" key="1">
    <citation type="submission" date="2018-01" db="EMBL/GenBank/DDBJ databases">
        <title>Comparison of the Chinese Bamboo Partridge and Red Junglefowl genome sequences highlights the importance of demography in genome evolution.</title>
        <authorList>
            <person name="Tiley G.P."/>
            <person name="Kimball R.T."/>
            <person name="Braun E.L."/>
            <person name="Burleigh J.G."/>
        </authorList>
    </citation>
    <scope>NUCLEOTIDE SEQUENCE [LARGE SCALE GENOMIC DNA]</scope>
    <source>
        <strain evidence="5">RTK389</strain>
        <tissue evidence="5">Blood</tissue>
    </source>
</reference>
<proteinExistence type="inferred from homology"/>